<keyword evidence="2 4" id="KW-0479">Metal-binding</keyword>
<evidence type="ECO:0000313" key="6">
    <source>
        <dbReference type="Proteomes" id="UP000078237"/>
    </source>
</evidence>
<dbReference type="GO" id="GO:0032259">
    <property type="term" value="P:methylation"/>
    <property type="evidence" value="ECO:0007669"/>
    <property type="project" value="UniProtKB-KW"/>
</dbReference>
<name>A0A175W066_9PEZI</name>
<dbReference type="PRINTS" id="PR00463">
    <property type="entry name" value="EP450I"/>
</dbReference>
<dbReference type="InterPro" id="IPR002401">
    <property type="entry name" value="Cyt_P450_E_grp-I"/>
</dbReference>
<dbReference type="InterPro" id="IPR001128">
    <property type="entry name" value="Cyt_P450"/>
</dbReference>
<dbReference type="Proteomes" id="UP000078237">
    <property type="component" value="Unassembled WGS sequence"/>
</dbReference>
<dbReference type="InterPro" id="IPR036396">
    <property type="entry name" value="Cyt_P450_sf"/>
</dbReference>
<keyword evidence="3 4" id="KW-0408">Iron</keyword>
<dbReference type="OrthoDB" id="1470350at2759"/>
<dbReference type="PANTHER" id="PTHR24305">
    <property type="entry name" value="CYTOCHROME P450"/>
    <property type="match status" value="1"/>
</dbReference>
<dbReference type="PRINTS" id="PR00385">
    <property type="entry name" value="P450"/>
</dbReference>
<dbReference type="GO" id="GO:0008168">
    <property type="term" value="F:methyltransferase activity"/>
    <property type="evidence" value="ECO:0007669"/>
    <property type="project" value="UniProtKB-KW"/>
</dbReference>
<gene>
    <name evidence="5" type="ORF">MMYC01_205382</name>
</gene>
<dbReference type="VEuPathDB" id="FungiDB:MMYC01_205382"/>
<dbReference type="GO" id="GO:0020037">
    <property type="term" value="F:heme binding"/>
    <property type="evidence" value="ECO:0007669"/>
    <property type="project" value="InterPro"/>
</dbReference>
<organism evidence="5 6">
    <name type="scientific">Madurella mycetomatis</name>
    <dbReference type="NCBI Taxonomy" id="100816"/>
    <lineage>
        <taxon>Eukaryota</taxon>
        <taxon>Fungi</taxon>
        <taxon>Dikarya</taxon>
        <taxon>Ascomycota</taxon>
        <taxon>Pezizomycotina</taxon>
        <taxon>Sordariomycetes</taxon>
        <taxon>Sordariomycetidae</taxon>
        <taxon>Sordariales</taxon>
        <taxon>Sordariales incertae sedis</taxon>
        <taxon>Madurella</taxon>
    </lineage>
</organism>
<dbReference type="EMBL" id="LCTW02000177">
    <property type="protein sequence ID" value="KXX77097.1"/>
    <property type="molecule type" value="Genomic_DNA"/>
</dbReference>
<dbReference type="GO" id="GO:0016705">
    <property type="term" value="F:oxidoreductase activity, acting on paired donors, with incorporation or reduction of molecular oxygen"/>
    <property type="evidence" value="ECO:0007669"/>
    <property type="project" value="InterPro"/>
</dbReference>
<evidence type="ECO:0000313" key="5">
    <source>
        <dbReference type="EMBL" id="KXX77097.1"/>
    </source>
</evidence>
<dbReference type="SUPFAM" id="SSF48264">
    <property type="entry name" value="Cytochrome P450"/>
    <property type="match status" value="1"/>
</dbReference>
<evidence type="ECO:0000256" key="2">
    <source>
        <dbReference type="ARBA" id="ARBA00022723"/>
    </source>
</evidence>
<dbReference type="GO" id="GO:0005506">
    <property type="term" value="F:iron ion binding"/>
    <property type="evidence" value="ECO:0007669"/>
    <property type="project" value="InterPro"/>
</dbReference>
<evidence type="ECO:0000256" key="3">
    <source>
        <dbReference type="ARBA" id="ARBA00023004"/>
    </source>
</evidence>
<evidence type="ECO:0000256" key="4">
    <source>
        <dbReference type="PIRSR" id="PIRSR602401-1"/>
    </source>
</evidence>
<keyword evidence="6" id="KW-1185">Reference proteome</keyword>
<dbReference type="CDD" id="cd11060">
    <property type="entry name" value="CYP57A1-like"/>
    <property type="match status" value="1"/>
</dbReference>
<dbReference type="Gene3D" id="1.10.630.10">
    <property type="entry name" value="Cytochrome P450"/>
    <property type="match status" value="1"/>
</dbReference>
<comment type="cofactor">
    <cofactor evidence="4">
        <name>heme</name>
        <dbReference type="ChEBI" id="CHEBI:30413"/>
    </cofactor>
</comment>
<protein>
    <submittedName>
        <fullName evidence="5">Pisatin demethylase</fullName>
    </submittedName>
</protein>
<keyword evidence="1 4" id="KW-0349">Heme</keyword>
<dbReference type="PANTHER" id="PTHR24305:SF168">
    <property type="entry name" value="P450, PUTATIVE (EUROFUNG)-RELATED"/>
    <property type="match status" value="1"/>
</dbReference>
<sequence length="509" mass="56736">MAILDVLLNQRGQILVGIAAVYLILKVLQYSKLRSFKGPWAAAISEIPQGIKTYTGQTHLWYREVSDKYGPIARIGPNSLATSDPDVWIQINTKPGYKRSDWYFKSVRIEYRRDHIFSETDTKRHDERKKQILPGYSGRENLELESSVDDRVQEFLDLIRSKYLSTDERSVAMDLSKKIQFLTLDIISTIGMGKNFGMLRADTDINSYIKSSEEGLRVGNAFLACGLTWIAQAPVIGQLLSPNITDKSGYGAMIGAGYRAVDERLRDRNDKRRDMLASFIRHGLAGDELRSEVVVQLVAGSDTTAGALRAILLYIMATPRVVAKLQQEIDEAIKSGKAPGNGAGIISLAAAKQLPYLQAVIREGLRVYPPVRNLLPKDIPPGGDTVMVDGKPVFLPGGADIGLSALAMHRDKRLFGEDAELFRPERWFESDPGKLAAMMKVSDLTFGHGRWACPGKTVAQLELNKVIFEAFRYFDWAIANPPSPWDIFNTFGIFVINNQWVQVTARPDA</sequence>
<dbReference type="Pfam" id="PF00067">
    <property type="entry name" value="p450"/>
    <property type="match status" value="1"/>
</dbReference>
<accession>A0A175W066</accession>
<reference evidence="5 6" key="1">
    <citation type="journal article" date="2016" name="Genome Announc.">
        <title>Genome Sequence of Madurella mycetomatis mm55, Isolated from a Human Mycetoma Case in Sudan.</title>
        <authorList>
            <person name="Smit S."/>
            <person name="Derks M.F."/>
            <person name="Bervoets S."/>
            <person name="Fahal A."/>
            <person name="van Leeuwen W."/>
            <person name="van Belkum A."/>
            <person name="van de Sande W.W."/>
        </authorList>
    </citation>
    <scope>NUCLEOTIDE SEQUENCE [LARGE SCALE GENOMIC DNA]</scope>
    <source>
        <strain evidence="6">mm55</strain>
    </source>
</reference>
<comment type="caution">
    <text evidence="5">The sequence shown here is derived from an EMBL/GenBank/DDBJ whole genome shotgun (WGS) entry which is preliminary data.</text>
</comment>
<dbReference type="GO" id="GO:0004497">
    <property type="term" value="F:monooxygenase activity"/>
    <property type="evidence" value="ECO:0007669"/>
    <property type="project" value="InterPro"/>
</dbReference>
<proteinExistence type="predicted"/>
<dbReference type="AlphaFoldDB" id="A0A175W066"/>
<dbReference type="STRING" id="100816.A0A175W066"/>
<evidence type="ECO:0000256" key="1">
    <source>
        <dbReference type="ARBA" id="ARBA00022617"/>
    </source>
</evidence>
<dbReference type="InterPro" id="IPR050121">
    <property type="entry name" value="Cytochrome_P450_monoxygenase"/>
</dbReference>
<feature type="binding site" description="axial binding residue" evidence="4">
    <location>
        <position position="453"/>
    </location>
    <ligand>
        <name>heme</name>
        <dbReference type="ChEBI" id="CHEBI:30413"/>
    </ligand>
    <ligandPart>
        <name>Fe</name>
        <dbReference type="ChEBI" id="CHEBI:18248"/>
    </ligandPart>
</feature>